<dbReference type="AlphaFoldDB" id="A0A2P4Q278"/>
<proteinExistence type="predicted"/>
<name>A0A2P4Q278_RHIID</name>
<gene>
    <name evidence="1" type="ORF">GLOIN_2v34165</name>
</gene>
<protein>
    <submittedName>
        <fullName evidence="1">Uncharacterized protein</fullName>
    </submittedName>
</protein>
<organism evidence="1 2">
    <name type="scientific">Rhizophagus irregularis (strain DAOM 181602 / DAOM 197198 / MUCL 43194)</name>
    <name type="common">Arbuscular mycorrhizal fungus</name>
    <name type="synonym">Glomus intraradices</name>
    <dbReference type="NCBI Taxonomy" id="747089"/>
    <lineage>
        <taxon>Eukaryota</taxon>
        <taxon>Fungi</taxon>
        <taxon>Fungi incertae sedis</taxon>
        <taxon>Mucoromycota</taxon>
        <taxon>Glomeromycotina</taxon>
        <taxon>Glomeromycetes</taxon>
        <taxon>Glomerales</taxon>
        <taxon>Glomeraceae</taxon>
        <taxon>Rhizophagus</taxon>
    </lineage>
</organism>
<reference evidence="1 2" key="2">
    <citation type="journal article" date="2018" name="New Phytol.">
        <title>High intraspecific genome diversity in the model arbuscular mycorrhizal symbiont Rhizophagus irregularis.</title>
        <authorList>
            <person name="Chen E.C.H."/>
            <person name="Morin E."/>
            <person name="Beaudet D."/>
            <person name="Noel J."/>
            <person name="Yildirir G."/>
            <person name="Ndikumana S."/>
            <person name="Charron P."/>
            <person name="St-Onge C."/>
            <person name="Giorgi J."/>
            <person name="Kruger M."/>
            <person name="Marton T."/>
            <person name="Ropars J."/>
            <person name="Grigoriev I.V."/>
            <person name="Hainaut M."/>
            <person name="Henrissat B."/>
            <person name="Roux C."/>
            <person name="Martin F."/>
            <person name="Corradi N."/>
        </authorList>
    </citation>
    <scope>NUCLEOTIDE SEQUENCE [LARGE SCALE GENOMIC DNA]</scope>
    <source>
        <strain evidence="1 2">DAOM 197198</strain>
    </source>
</reference>
<dbReference type="EMBL" id="AUPC02000104">
    <property type="protein sequence ID" value="POG71741.1"/>
    <property type="molecule type" value="Genomic_DNA"/>
</dbReference>
<dbReference type="Proteomes" id="UP000018888">
    <property type="component" value="Unassembled WGS sequence"/>
</dbReference>
<evidence type="ECO:0000313" key="1">
    <source>
        <dbReference type="EMBL" id="POG71741.1"/>
    </source>
</evidence>
<sequence>MVKLSGNYYQSSSKKIFHLCSKDSQSRDLEEMLNKKVTKKEQISDGTSQRFNMENSDPNFPRDTDFSCDLCILYKIV</sequence>
<accession>A0A2P4Q278</accession>
<reference evidence="1 2" key="1">
    <citation type="journal article" date="2013" name="Proc. Natl. Acad. Sci. U.S.A.">
        <title>Genome of an arbuscular mycorrhizal fungus provides insight into the oldest plant symbiosis.</title>
        <authorList>
            <person name="Tisserant E."/>
            <person name="Malbreil M."/>
            <person name="Kuo A."/>
            <person name="Kohler A."/>
            <person name="Symeonidi A."/>
            <person name="Balestrini R."/>
            <person name="Charron P."/>
            <person name="Duensing N."/>
            <person name="Frei Dit Frey N."/>
            <person name="Gianinazzi-Pearson V."/>
            <person name="Gilbert L.B."/>
            <person name="Handa Y."/>
            <person name="Herr J.R."/>
            <person name="Hijri M."/>
            <person name="Koul R."/>
            <person name="Kawaguchi M."/>
            <person name="Krajinski F."/>
            <person name="Lammers P.J."/>
            <person name="Masclaux F.G."/>
            <person name="Murat C."/>
            <person name="Morin E."/>
            <person name="Ndikumana S."/>
            <person name="Pagni M."/>
            <person name="Petitpierre D."/>
            <person name="Requena N."/>
            <person name="Rosikiewicz P."/>
            <person name="Riley R."/>
            <person name="Saito K."/>
            <person name="San Clemente H."/>
            <person name="Shapiro H."/>
            <person name="van Tuinen D."/>
            <person name="Becard G."/>
            <person name="Bonfante P."/>
            <person name="Paszkowski U."/>
            <person name="Shachar-Hill Y.Y."/>
            <person name="Tuskan G.A."/>
            <person name="Young P.W."/>
            <person name="Sanders I.R."/>
            <person name="Henrissat B."/>
            <person name="Rensing S.A."/>
            <person name="Grigoriev I.V."/>
            <person name="Corradi N."/>
            <person name="Roux C."/>
            <person name="Martin F."/>
        </authorList>
    </citation>
    <scope>NUCLEOTIDE SEQUENCE [LARGE SCALE GENOMIC DNA]</scope>
    <source>
        <strain evidence="1 2">DAOM 197198</strain>
    </source>
</reference>
<comment type="caution">
    <text evidence="1">The sequence shown here is derived from an EMBL/GenBank/DDBJ whole genome shotgun (WGS) entry which is preliminary data.</text>
</comment>
<keyword evidence="2" id="KW-1185">Reference proteome</keyword>
<evidence type="ECO:0000313" key="2">
    <source>
        <dbReference type="Proteomes" id="UP000018888"/>
    </source>
</evidence>